<evidence type="ECO:0000313" key="3">
    <source>
        <dbReference type="Proteomes" id="UP001596407"/>
    </source>
</evidence>
<sequence>MNTRSVARGTTLLTALGAVPVASAHGGEATPPMPQWLALAVLLVGVVGAVGSAYARRRTTATTALGGTFAGLVVAAVGAVGLVQLSPVETLATSQPAIARAWFGPLTLGIGLAIVVGSLAVGRMRWPDRPRYAALGMLLGLWVAYPVLVPGSLTNPVGYLLAVAVPATVGYVVWRDSRDLLARALADRPSRWFGTGTGVVAALFFMFSMGMLTFVPEAGGGVDLTRSFVTTAQVTNPLVYWPAVEFHFHDAFGTTPLSGVVSLGMALLVGLVAVLVGLNAALLAFQWRANDAASDPEASGSAEATVGSAAVAAPNACCCCGPVVAELAVVSVGPAAAAPLYWLFVDLASPVGALFFVVSVGLLAGNLVRSGSRSR</sequence>
<feature type="transmembrane region" description="Helical" evidence="1">
    <location>
        <begin position="195"/>
        <end position="215"/>
    </location>
</feature>
<comment type="caution">
    <text evidence="2">The sequence shown here is derived from an EMBL/GenBank/DDBJ whole genome shotgun (WGS) entry which is preliminary data.</text>
</comment>
<evidence type="ECO:0000313" key="2">
    <source>
        <dbReference type="EMBL" id="MFC7081337.1"/>
    </source>
</evidence>
<protein>
    <submittedName>
        <fullName evidence="2">Uncharacterized protein</fullName>
    </submittedName>
</protein>
<dbReference type="Proteomes" id="UP001596407">
    <property type="component" value="Unassembled WGS sequence"/>
</dbReference>
<dbReference type="RefSeq" id="WP_276280749.1">
    <property type="nucleotide sequence ID" value="NZ_CP119809.1"/>
</dbReference>
<keyword evidence="1" id="KW-0812">Transmembrane</keyword>
<feature type="transmembrane region" description="Helical" evidence="1">
    <location>
        <begin position="157"/>
        <end position="174"/>
    </location>
</feature>
<feature type="transmembrane region" description="Helical" evidence="1">
    <location>
        <begin position="97"/>
        <end position="120"/>
    </location>
</feature>
<evidence type="ECO:0000256" key="1">
    <source>
        <dbReference type="SAM" id="Phobius"/>
    </source>
</evidence>
<dbReference type="GeneID" id="79301915"/>
<organism evidence="2 3">
    <name type="scientific">Halorussus caseinilyticus</name>
    <dbReference type="NCBI Taxonomy" id="3034025"/>
    <lineage>
        <taxon>Archaea</taxon>
        <taxon>Methanobacteriati</taxon>
        <taxon>Methanobacteriota</taxon>
        <taxon>Stenosarchaea group</taxon>
        <taxon>Halobacteria</taxon>
        <taxon>Halobacteriales</taxon>
        <taxon>Haladaptataceae</taxon>
        <taxon>Halorussus</taxon>
    </lineage>
</organism>
<feature type="transmembrane region" description="Helical" evidence="1">
    <location>
        <begin position="260"/>
        <end position="285"/>
    </location>
</feature>
<feature type="transmembrane region" description="Helical" evidence="1">
    <location>
        <begin position="323"/>
        <end position="344"/>
    </location>
</feature>
<feature type="transmembrane region" description="Helical" evidence="1">
    <location>
        <begin position="36"/>
        <end position="55"/>
    </location>
</feature>
<feature type="transmembrane region" description="Helical" evidence="1">
    <location>
        <begin position="132"/>
        <end position="151"/>
    </location>
</feature>
<name>A0ABD5WLB2_9EURY</name>
<gene>
    <name evidence="2" type="ORF">ACFQJ6_15730</name>
</gene>
<keyword evidence="1" id="KW-1133">Transmembrane helix</keyword>
<proteinExistence type="predicted"/>
<feature type="transmembrane region" description="Helical" evidence="1">
    <location>
        <begin position="350"/>
        <end position="368"/>
    </location>
</feature>
<keyword evidence="3" id="KW-1185">Reference proteome</keyword>
<feature type="transmembrane region" description="Helical" evidence="1">
    <location>
        <begin position="62"/>
        <end position="85"/>
    </location>
</feature>
<accession>A0ABD5WLB2</accession>
<reference evidence="2 3" key="1">
    <citation type="journal article" date="2019" name="Int. J. Syst. Evol. Microbiol.">
        <title>The Global Catalogue of Microorganisms (GCM) 10K type strain sequencing project: providing services to taxonomists for standard genome sequencing and annotation.</title>
        <authorList>
            <consortium name="The Broad Institute Genomics Platform"/>
            <consortium name="The Broad Institute Genome Sequencing Center for Infectious Disease"/>
            <person name="Wu L."/>
            <person name="Ma J."/>
        </authorList>
    </citation>
    <scope>NUCLEOTIDE SEQUENCE [LARGE SCALE GENOMIC DNA]</scope>
    <source>
        <strain evidence="2 3">DT72</strain>
    </source>
</reference>
<dbReference type="AlphaFoldDB" id="A0ABD5WLB2"/>
<keyword evidence="1" id="KW-0472">Membrane</keyword>
<dbReference type="EMBL" id="JBHSZH010000005">
    <property type="protein sequence ID" value="MFC7081337.1"/>
    <property type="molecule type" value="Genomic_DNA"/>
</dbReference>